<gene>
    <name evidence="3" type="ORF">ECPE_LOCUS10504</name>
</gene>
<evidence type="ECO:0000313" key="4">
    <source>
        <dbReference type="Proteomes" id="UP000272942"/>
    </source>
</evidence>
<organism evidence="3 4">
    <name type="scientific">Echinostoma caproni</name>
    <dbReference type="NCBI Taxonomy" id="27848"/>
    <lineage>
        <taxon>Eukaryota</taxon>
        <taxon>Metazoa</taxon>
        <taxon>Spiralia</taxon>
        <taxon>Lophotrochozoa</taxon>
        <taxon>Platyhelminthes</taxon>
        <taxon>Trematoda</taxon>
        <taxon>Digenea</taxon>
        <taxon>Plagiorchiida</taxon>
        <taxon>Echinostomata</taxon>
        <taxon>Echinostomatoidea</taxon>
        <taxon>Echinostomatidae</taxon>
        <taxon>Echinostoma</taxon>
    </lineage>
</organism>
<dbReference type="EMBL" id="UZAN01049183">
    <property type="protein sequence ID" value="VDP87161.1"/>
    <property type="molecule type" value="Genomic_DNA"/>
</dbReference>
<dbReference type="GO" id="GO:0042981">
    <property type="term" value="P:regulation of apoptotic process"/>
    <property type="evidence" value="ECO:0007669"/>
    <property type="project" value="TreeGrafter"/>
</dbReference>
<dbReference type="AlphaFoldDB" id="A0A3P8GWT4"/>
<keyword evidence="4" id="KW-1185">Reference proteome</keyword>
<evidence type="ECO:0000259" key="2">
    <source>
        <dbReference type="Pfam" id="PF23629"/>
    </source>
</evidence>
<evidence type="ECO:0000313" key="3">
    <source>
        <dbReference type="EMBL" id="VDP87161.1"/>
    </source>
</evidence>
<dbReference type="InterPro" id="IPR056574">
    <property type="entry name" value="Death_MADD"/>
</dbReference>
<dbReference type="GO" id="GO:0032483">
    <property type="term" value="P:regulation of Rab protein signal transduction"/>
    <property type="evidence" value="ECO:0007669"/>
    <property type="project" value="TreeGrafter"/>
</dbReference>
<accession>A0A3P8GWT4</accession>
<dbReference type="Proteomes" id="UP000272942">
    <property type="component" value="Unassembled WGS sequence"/>
</dbReference>
<feature type="region of interest" description="Disordered" evidence="1">
    <location>
        <begin position="1"/>
        <end position="21"/>
    </location>
</feature>
<evidence type="ECO:0000256" key="1">
    <source>
        <dbReference type="SAM" id="MobiDB-lite"/>
    </source>
</evidence>
<name>A0A3P8GWT4_9TREM</name>
<dbReference type="GO" id="GO:0005829">
    <property type="term" value="C:cytosol"/>
    <property type="evidence" value="ECO:0007669"/>
    <property type="project" value="TreeGrafter"/>
</dbReference>
<dbReference type="GO" id="GO:0005085">
    <property type="term" value="F:guanyl-nucleotide exchange factor activity"/>
    <property type="evidence" value="ECO:0007669"/>
    <property type="project" value="TreeGrafter"/>
</dbReference>
<dbReference type="InterPro" id="IPR039980">
    <property type="entry name" value="MADD"/>
</dbReference>
<reference evidence="3 4" key="1">
    <citation type="submission" date="2018-11" db="EMBL/GenBank/DDBJ databases">
        <authorList>
            <consortium name="Pathogen Informatics"/>
        </authorList>
    </citation>
    <scope>NUCLEOTIDE SEQUENCE [LARGE SCALE GENOMIC DNA]</scope>
    <source>
        <strain evidence="3 4">Egypt</strain>
    </source>
</reference>
<feature type="domain" description="MAP kinase-activating death" evidence="2">
    <location>
        <begin position="157"/>
        <end position="229"/>
    </location>
</feature>
<protein>
    <recommendedName>
        <fullName evidence="2">MAP kinase-activating death domain-containing protein</fullName>
    </recommendedName>
</protein>
<feature type="region of interest" description="Disordered" evidence="1">
    <location>
        <begin position="38"/>
        <end position="63"/>
    </location>
</feature>
<proteinExistence type="predicted"/>
<sequence>MFKANRLISTPEPKPTSGFKRKQMEKTCECVIGAPEWESESDTGSVGCTEEPMKSKPDESSLQTDMRILRKSASAGSHRFINGKLIPCDGVTNSENIQNHTPSEVSTTASTISTACTRVYLYEALVQPKHRSRLWDHMQFWEDTFFDTVAQERDMMGLDQAPMEMLEKFYNLTPTEKRILQCQEDRLLATCLYNLIGCMLMMKVDREAIRTRIRRIQARCRLGSYFSNTLSHLLDQLQYLEGNAVDLLPTVTRCNCLHTFHVQKSSGNSEDCKIFEIYKNCIILRDLTGAIINRMDCNSSLGVMLSADEHAIVLTMKRNGVDVAESYYSHQARQIYDAVKIWLDSVREQAGNL</sequence>
<dbReference type="PANTHER" id="PTHR13008">
    <property type="entry name" value="MAP-KINASE ACTIVATING DEATH DOMAIN PROTEIN MADD /DENN/AEX-3 C.ELEGANS"/>
    <property type="match status" value="1"/>
</dbReference>
<dbReference type="OrthoDB" id="6282239at2759"/>
<dbReference type="PANTHER" id="PTHR13008:SF7">
    <property type="entry name" value="MAP KINASE-ACTIVATING DEATH DOMAIN PROTEIN"/>
    <property type="match status" value="1"/>
</dbReference>
<dbReference type="Pfam" id="PF23629">
    <property type="entry name" value="Death_MADD"/>
    <property type="match status" value="1"/>
</dbReference>